<dbReference type="AlphaFoldDB" id="A0AAW4WDG5"/>
<dbReference type="Proteomes" id="UP001198893">
    <property type="component" value="Unassembled WGS sequence"/>
</dbReference>
<dbReference type="EMBL" id="JAJEQW010000001">
    <property type="protein sequence ID" value="MCC2240701.1"/>
    <property type="molecule type" value="Genomic_DNA"/>
</dbReference>
<feature type="transmembrane region" description="Helical" evidence="2">
    <location>
        <begin position="20"/>
        <end position="42"/>
    </location>
</feature>
<keyword evidence="1" id="KW-0175">Coiled coil</keyword>
<evidence type="ECO:0000256" key="1">
    <source>
        <dbReference type="SAM" id="Coils"/>
    </source>
</evidence>
<evidence type="ECO:0000256" key="2">
    <source>
        <dbReference type="SAM" id="Phobius"/>
    </source>
</evidence>
<evidence type="ECO:0000313" key="4">
    <source>
        <dbReference type="Proteomes" id="UP001198893"/>
    </source>
</evidence>
<name>A0AAW4WDG5_9FIRM</name>
<accession>A0AAW4WDG5</accession>
<gene>
    <name evidence="3" type="ORF">LKD47_00095</name>
</gene>
<keyword evidence="2" id="KW-0472">Membrane</keyword>
<keyword evidence="2" id="KW-1133">Transmembrane helix</keyword>
<keyword evidence="2" id="KW-0812">Transmembrane</keyword>
<feature type="coiled-coil region" evidence="1">
    <location>
        <begin position="65"/>
        <end position="92"/>
    </location>
</feature>
<sequence length="163" mass="18586">MSKSALYEEKRRPRIASPFGYSFLLVVVLILTFLLFAVLSLSSSLRDYKYSKRAADKMSAYYEACNKANDVLAEIDAILEETENKKMALQEISGLPEVKDAADTISFCVPETDTQELRVKLSITEETDGETGEMLEWSILEWKETATDVRQEETRLPLMEQQK</sequence>
<organism evidence="3 4">
    <name type="scientific">Roseburia amylophila</name>
    <dbReference type="NCBI Taxonomy" id="2981794"/>
    <lineage>
        <taxon>Bacteria</taxon>
        <taxon>Bacillati</taxon>
        <taxon>Bacillota</taxon>
        <taxon>Clostridia</taxon>
        <taxon>Lachnospirales</taxon>
        <taxon>Lachnospiraceae</taxon>
        <taxon>Roseburia</taxon>
    </lineage>
</organism>
<reference evidence="3" key="1">
    <citation type="submission" date="2021-10" db="EMBL/GenBank/DDBJ databases">
        <title>Anaerobic single-cell dispensing facilitates the cultivation of human gut bacteria.</title>
        <authorList>
            <person name="Afrizal A."/>
        </authorList>
    </citation>
    <scope>NUCLEOTIDE SEQUENCE</scope>
    <source>
        <strain evidence="3">CLA-AA-H204</strain>
    </source>
</reference>
<evidence type="ECO:0000313" key="3">
    <source>
        <dbReference type="EMBL" id="MCC2240701.1"/>
    </source>
</evidence>
<proteinExistence type="predicted"/>
<protein>
    <recommendedName>
        <fullName evidence="5">Short-chain dehydrogenase</fullName>
    </recommendedName>
</protein>
<evidence type="ECO:0008006" key="5">
    <source>
        <dbReference type="Google" id="ProtNLM"/>
    </source>
</evidence>
<dbReference type="RefSeq" id="WP_227709340.1">
    <property type="nucleotide sequence ID" value="NZ_JAJEQW010000001.1"/>
</dbReference>
<comment type="caution">
    <text evidence="3">The sequence shown here is derived from an EMBL/GenBank/DDBJ whole genome shotgun (WGS) entry which is preliminary data.</text>
</comment>